<protein>
    <submittedName>
        <fullName evidence="2">Uncharacterized protein</fullName>
    </submittedName>
</protein>
<dbReference type="EMBL" id="BMZA01000003">
    <property type="protein sequence ID" value="GGZ00552.1"/>
    <property type="molecule type" value="Genomic_DNA"/>
</dbReference>
<evidence type="ECO:0000256" key="1">
    <source>
        <dbReference type="SAM" id="MobiDB-lite"/>
    </source>
</evidence>
<reference evidence="2" key="2">
    <citation type="submission" date="2020-09" db="EMBL/GenBank/DDBJ databases">
        <authorList>
            <person name="Sun Q."/>
            <person name="Kim S."/>
        </authorList>
    </citation>
    <scope>NUCLEOTIDE SEQUENCE</scope>
    <source>
        <strain evidence="2">KCTC 32255</strain>
    </source>
</reference>
<keyword evidence="3" id="KW-1185">Reference proteome</keyword>
<feature type="region of interest" description="Disordered" evidence="1">
    <location>
        <begin position="1"/>
        <end position="67"/>
    </location>
</feature>
<dbReference type="AlphaFoldDB" id="A0A918PDT2"/>
<comment type="caution">
    <text evidence="2">The sequence shown here is derived from an EMBL/GenBank/DDBJ whole genome shotgun (WGS) entry which is preliminary data.</text>
</comment>
<dbReference type="Proteomes" id="UP000648075">
    <property type="component" value="Unassembled WGS sequence"/>
</dbReference>
<accession>A0A918PDT2</accession>
<sequence length="109" mass="11989">MAERPETPQDPIAPETVNAEQEDAEAQAQTVAEEGMGRRARTRLEDSEKPGGGITDEGDTPDLVDHMKHMDSSGVIDMFAYRGEETMDDLENRYGRAGVVDEDFANDDS</sequence>
<name>A0A918PDT2_9SPHN</name>
<reference evidence="2" key="1">
    <citation type="journal article" date="2014" name="Int. J. Syst. Evol. Microbiol.">
        <title>Complete genome sequence of Corynebacterium casei LMG S-19264T (=DSM 44701T), isolated from a smear-ripened cheese.</title>
        <authorList>
            <consortium name="US DOE Joint Genome Institute (JGI-PGF)"/>
            <person name="Walter F."/>
            <person name="Albersmeier A."/>
            <person name="Kalinowski J."/>
            <person name="Ruckert C."/>
        </authorList>
    </citation>
    <scope>NUCLEOTIDE SEQUENCE</scope>
    <source>
        <strain evidence="2">KCTC 32255</strain>
    </source>
</reference>
<gene>
    <name evidence="2" type="ORF">GCM10011614_14500</name>
</gene>
<organism evidence="2 3">
    <name type="scientific">Novosphingobium colocasiae</name>
    <dbReference type="NCBI Taxonomy" id="1256513"/>
    <lineage>
        <taxon>Bacteria</taxon>
        <taxon>Pseudomonadati</taxon>
        <taxon>Pseudomonadota</taxon>
        <taxon>Alphaproteobacteria</taxon>
        <taxon>Sphingomonadales</taxon>
        <taxon>Sphingomonadaceae</taxon>
        <taxon>Novosphingobium</taxon>
    </lineage>
</organism>
<proteinExistence type="predicted"/>
<dbReference type="RefSeq" id="WP_189620470.1">
    <property type="nucleotide sequence ID" value="NZ_BMZA01000003.1"/>
</dbReference>
<evidence type="ECO:0000313" key="2">
    <source>
        <dbReference type="EMBL" id="GGZ00552.1"/>
    </source>
</evidence>
<evidence type="ECO:0000313" key="3">
    <source>
        <dbReference type="Proteomes" id="UP000648075"/>
    </source>
</evidence>